<gene>
    <name evidence="1" type="ORF">K678_13950</name>
</gene>
<evidence type="ECO:0008006" key="3">
    <source>
        <dbReference type="Google" id="ProtNLM"/>
    </source>
</evidence>
<dbReference type="eggNOG" id="ENOG5033H3P">
    <property type="taxonomic scope" value="Bacteria"/>
</dbReference>
<evidence type="ECO:0000313" key="1">
    <source>
        <dbReference type="EMBL" id="EPY00876.1"/>
    </source>
</evidence>
<protein>
    <recommendedName>
        <fullName evidence="3">DUF2190 domain-containing protein</fullName>
    </recommendedName>
</protein>
<dbReference type="Pfam" id="PF09956">
    <property type="entry name" value="Phage_cement_2"/>
    <property type="match status" value="1"/>
</dbReference>
<organism evidence="1 2">
    <name type="scientific">Magnetospirillum fulvum MGU-K5</name>
    <dbReference type="NCBI Taxonomy" id="1316936"/>
    <lineage>
        <taxon>Bacteria</taxon>
        <taxon>Pseudomonadati</taxon>
        <taxon>Pseudomonadota</taxon>
        <taxon>Alphaproteobacteria</taxon>
        <taxon>Rhodospirillales</taxon>
        <taxon>Rhodospirillaceae</taxon>
        <taxon>Magnetospirillum</taxon>
    </lineage>
</organism>
<dbReference type="Proteomes" id="UP000015350">
    <property type="component" value="Unassembled WGS sequence"/>
</dbReference>
<dbReference type="AlphaFoldDB" id="S9TF40"/>
<dbReference type="STRING" id="1316936.K678_13950"/>
<proteinExistence type="predicted"/>
<sequence>MTMRTISKSRRAGGPIPPYRIVKPGAVEGQVVLAAAPTDALKGTTGQLGVSSGERVDVDLGGIPEVELGGTVANGDPLTSDASGKAVKAQPVAGANVRIIGFADAAGTNGTVINYIFAPGVMQG</sequence>
<dbReference type="OrthoDB" id="7360039at2"/>
<reference evidence="1 2" key="1">
    <citation type="submission" date="2013-04" db="EMBL/GenBank/DDBJ databases">
        <authorList>
            <person name="Kuznetsov B."/>
            <person name="Ivanovsky R."/>
        </authorList>
    </citation>
    <scope>NUCLEOTIDE SEQUENCE [LARGE SCALE GENOMIC DNA]</scope>
    <source>
        <strain evidence="1 2">MGU-K5</strain>
    </source>
</reference>
<name>S9TF40_MAGFU</name>
<evidence type="ECO:0000313" key="2">
    <source>
        <dbReference type="Proteomes" id="UP000015350"/>
    </source>
</evidence>
<accession>S9TF40</accession>
<dbReference type="EMBL" id="AQPH01000064">
    <property type="protein sequence ID" value="EPY00876.1"/>
    <property type="molecule type" value="Genomic_DNA"/>
</dbReference>
<comment type="caution">
    <text evidence="1">The sequence shown here is derived from an EMBL/GenBank/DDBJ whole genome shotgun (WGS) entry which is preliminary data.</text>
</comment>
<dbReference type="InterPro" id="IPR011231">
    <property type="entry name" value="Phage_VT1-Sakai_H0018"/>
</dbReference>